<dbReference type="InterPro" id="IPR001356">
    <property type="entry name" value="HD"/>
</dbReference>
<evidence type="ECO:0000259" key="13">
    <source>
        <dbReference type="PROSITE" id="PS50071"/>
    </source>
</evidence>
<dbReference type="InterPro" id="IPR009057">
    <property type="entry name" value="Homeodomain-like_sf"/>
</dbReference>
<dbReference type="GO" id="GO:0048704">
    <property type="term" value="P:embryonic skeletal system morphogenesis"/>
    <property type="evidence" value="ECO:0007669"/>
    <property type="project" value="TreeGrafter"/>
</dbReference>
<comment type="subcellular location">
    <subcellularLocation>
        <location evidence="2 10 11">Nucleus</location>
    </subcellularLocation>
</comment>
<evidence type="ECO:0000256" key="8">
    <source>
        <dbReference type="ARBA" id="ARBA00023163"/>
    </source>
</evidence>
<keyword evidence="5" id="KW-0805">Transcription regulation</keyword>
<name>A0A7J6BFY8_AMEME</name>
<keyword evidence="15" id="KW-1185">Reference proteome</keyword>
<dbReference type="PROSITE" id="PS50071">
    <property type="entry name" value="HOMEOBOX_2"/>
    <property type="match status" value="1"/>
</dbReference>
<protein>
    <recommendedName>
        <fullName evidence="13">Homeobox domain-containing protein</fullName>
    </recommendedName>
</protein>
<dbReference type="EMBL" id="JAAGNN010000001">
    <property type="protein sequence ID" value="KAF4093792.1"/>
    <property type="molecule type" value="Genomic_DNA"/>
</dbReference>
<dbReference type="PANTHER" id="PTHR45970:SF1">
    <property type="entry name" value="HOMEOBOX PROTEIN HOX-C9"/>
    <property type="match status" value="1"/>
</dbReference>
<proteinExistence type="inferred from homology"/>
<evidence type="ECO:0000256" key="10">
    <source>
        <dbReference type="PROSITE-ProRule" id="PRU00108"/>
    </source>
</evidence>
<dbReference type="GO" id="GO:0000978">
    <property type="term" value="F:RNA polymerase II cis-regulatory region sequence-specific DNA binding"/>
    <property type="evidence" value="ECO:0007669"/>
    <property type="project" value="TreeGrafter"/>
</dbReference>
<dbReference type="InterPro" id="IPR006711">
    <property type="entry name" value="Hox9_activation_N"/>
</dbReference>
<keyword evidence="9 10" id="KW-0539">Nucleus</keyword>
<feature type="domain" description="Homeobox" evidence="13">
    <location>
        <begin position="155"/>
        <end position="215"/>
    </location>
</feature>
<keyword evidence="4" id="KW-0217">Developmental protein</keyword>
<dbReference type="CDD" id="cd00086">
    <property type="entry name" value="homeodomain"/>
    <property type="match status" value="1"/>
</dbReference>
<dbReference type="AlphaFoldDB" id="A0A7J6BFY8"/>
<comment type="caution">
    <text evidence="14">The sequence shown here is derived from an EMBL/GenBank/DDBJ whole genome shotgun (WGS) entry which is preliminary data.</text>
</comment>
<evidence type="ECO:0000256" key="12">
    <source>
        <dbReference type="SAM" id="MobiDB-lite"/>
    </source>
</evidence>
<dbReference type="InterPro" id="IPR017970">
    <property type="entry name" value="Homeobox_CS"/>
</dbReference>
<dbReference type="PIRSF" id="PIRSF037109">
    <property type="entry name" value="Homeobox_Hox9"/>
    <property type="match status" value="1"/>
</dbReference>
<accession>A0A7J6BFY8</accession>
<gene>
    <name evidence="14" type="ORF">AMELA_G00005690</name>
</gene>
<feature type="DNA-binding region" description="Homeobox" evidence="10">
    <location>
        <begin position="157"/>
        <end position="216"/>
    </location>
</feature>
<dbReference type="GO" id="GO:0000981">
    <property type="term" value="F:DNA-binding transcription factor activity, RNA polymerase II-specific"/>
    <property type="evidence" value="ECO:0007669"/>
    <property type="project" value="InterPro"/>
</dbReference>
<dbReference type="GO" id="GO:0006351">
    <property type="term" value="P:DNA-templated transcription"/>
    <property type="evidence" value="ECO:0007669"/>
    <property type="project" value="InterPro"/>
</dbReference>
<evidence type="ECO:0000256" key="2">
    <source>
        <dbReference type="ARBA" id="ARBA00004123"/>
    </source>
</evidence>
<dbReference type="Gene3D" id="1.10.10.60">
    <property type="entry name" value="Homeodomain-like"/>
    <property type="match status" value="1"/>
</dbReference>
<evidence type="ECO:0000256" key="5">
    <source>
        <dbReference type="ARBA" id="ARBA00023015"/>
    </source>
</evidence>
<keyword evidence="6 10" id="KW-0238">DNA-binding</keyword>
<evidence type="ECO:0000313" key="14">
    <source>
        <dbReference type="EMBL" id="KAF4093792.1"/>
    </source>
</evidence>
<evidence type="ECO:0000256" key="7">
    <source>
        <dbReference type="ARBA" id="ARBA00023155"/>
    </source>
</evidence>
<evidence type="ECO:0000256" key="11">
    <source>
        <dbReference type="RuleBase" id="RU000682"/>
    </source>
</evidence>
<feature type="region of interest" description="Disordered" evidence="12">
    <location>
        <begin position="128"/>
        <end position="149"/>
    </location>
</feature>
<dbReference type="SUPFAM" id="SSF46689">
    <property type="entry name" value="Homeodomain-like"/>
    <property type="match status" value="1"/>
</dbReference>
<dbReference type="Pfam" id="PF00046">
    <property type="entry name" value="Homeodomain"/>
    <property type="match status" value="1"/>
</dbReference>
<dbReference type="InterPro" id="IPR017112">
    <property type="entry name" value="HXA9/HXB9/HXC9"/>
</dbReference>
<evidence type="ECO:0000256" key="1">
    <source>
        <dbReference type="ARBA" id="ARBA00003263"/>
    </source>
</evidence>
<dbReference type="GO" id="GO:0009952">
    <property type="term" value="P:anterior/posterior pattern specification"/>
    <property type="evidence" value="ECO:0007669"/>
    <property type="project" value="TreeGrafter"/>
</dbReference>
<comment type="similarity">
    <text evidence="3">Belongs to the Abd-B homeobox family.</text>
</comment>
<keyword evidence="8" id="KW-0804">Transcription</keyword>
<evidence type="ECO:0000256" key="4">
    <source>
        <dbReference type="ARBA" id="ARBA00022473"/>
    </source>
</evidence>
<sequence length="224" mass="25894">MSANYFVDSLINNESQEVLKTSAHFSDMCSSPFLSADCSHLSSCSFASKNAVFASSWDSIYSQNSVFYAKHPGIGADSRFLQPWIEPAVSSRNYELKSGDFSDMRHQVNSGYFYKPSTLTKTEQINSLPLNSGKTKEDKSGLDPNNPAVSWINTKSTRKKRCPYTKYQILELEKEFLFNMYLTRDRRYEVARDLNLTERQVKIWFQNRRMKMKKMNTDMTQSNK</sequence>
<dbReference type="InterPro" id="IPR020479">
    <property type="entry name" value="HD_metazoa"/>
</dbReference>
<dbReference type="PROSITE" id="PS00027">
    <property type="entry name" value="HOMEOBOX_1"/>
    <property type="match status" value="1"/>
</dbReference>
<dbReference type="PANTHER" id="PTHR45970">
    <property type="entry name" value="AGAP004664-PA"/>
    <property type="match status" value="1"/>
</dbReference>
<evidence type="ECO:0000313" key="15">
    <source>
        <dbReference type="Proteomes" id="UP000593565"/>
    </source>
</evidence>
<dbReference type="Pfam" id="PF04617">
    <property type="entry name" value="Hox9_act"/>
    <property type="match status" value="1"/>
</dbReference>
<evidence type="ECO:0000256" key="9">
    <source>
        <dbReference type="ARBA" id="ARBA00023242"/>
    </source>
</evidence>
<dbReference type="Proteomes" id="UP000593565">
    <property type="component" value="Unassembled WGS sequence"/>
</dbReference>
<dbReference type="GO" id="GO:0005654">
    <property type="term" value="C:nucleoplasm"/>
    <property type="evidence" value="ECO:0007669"/>
    <property type="project" value="UniProtKB-ARBA"/>
</dbReference>
<comment type="function">
    <text evidence="1">Sequence-specific transcription factor which is part of a developmental regulatory system that provides cells with specific positional identities on the anterior-posterior axis.</text>
</comment>
<evidence type="ECO:0000256" key="3">
    <source>
        <dbReference type="ARBA" id="ARBA00006317"/>
    </source>
</evidence>
<reference evidence="14 15" key="1">
    <citation type="submission" date="2020-02" db="EMBL/GenBank/DDBJ databases">
        <title>A chromosome-scale genome assembly of the black bullhead catfish (Ameiurus melas).</title>
        <authorList>
            <person name="Wen M."/>
            <person name="Zham M."/>
            <person name="Cabau C."/>
            <person name="Klopp C."/>
            <person name="Donnadieu C."/>
            <person name="Roques C."/>
            <person name="Bouchez O."/>
            <person name="Lampietro C."/>
            <person name="Jouanno E."/>
            <person name="Herpin A."/>
            <person name="Louis A."/>
            <person name="Berthelot C."/>
            <person name="Parey E."/>
            <person name="Roest-Crollius H."/>
            <person name="Braasch I."/>
            <person name="Postlethwait J."/>
            <person name="Robinson-Rechavi M."/>
            <person name="Echchiki A."/>
            <person name="Begum T."/>
            <person name="Montfort J."/>
            <person name="Schartl M."/>
            <person name="Bobe J."/>
            <person name="Guiguen Y."/>
        </authorList>
    </citation>
    <scope>NUCLEOTIDE SEQUENCE [LARGE SCALE GENOMIC DNA]</scope>
    <source>
        <strain evidence="14">M_S1</strain>
        <tissue evidence="14">Blood</tissue>
    </source>
</reference>
<dbReference type="GO" id="GO:0009954">
    <property type="term" value="P:proximal/distal pattern formation"/>
    <property type="evidence" value="ECO:0007669"/>
    <property type="project" value="TreeGrafter"/>
</dbReference>
<dbReference type="PRINTS" id="PR00024">
    <property type="entry name" value="HOMEOBOX"/>
</dbReference>
<evidence type="ECO:0000256" key="6">
    <source>
        <dbReference type="ARBA" id="ARBA00023125"/>
    </source>
</evidence>
<dbReference type="SMART" id="SM00389">
    <property type="entry name" value="HOX"/>
    <property type="match status" value="1"/>
</dbReference>
<dbReference type="FunFam" id="1.10.10.60:FF:000166">
    <property type="entry name" value="homeobox protein Hox-C11"/>
    <property type="match status" value="1"/>
</dbReference>
<keyword evidence="7 10" id="KW-0371">Homeobox</keyword>
<organism evidence="14 15">
    <name type="scientific">Ameiurus melas</name>
    <name type="common">Black bullhead</name>
    <name type="synonym">Silurus melas</name>
    <dbReference type="NCBI Taxonomy" id="219545"/>
    <lineage>
        <taxon>Eukaryota</taxon>
        <taxon>Metazoa</taxon>
        <taxon>Chordata</taxon>
        <taxon>Craniata</taxon>
        <taxon>Vertebrata</taxon>
        <taxon>Euteleostomi</taxon>
        <taxon>Actinopterygii</taxon>
        <taxon>Neopterygii</taxon>
        <taxon>Teleostei</taxon>
        <taxon>Ostariophysi</taxon>
        <taxon>Siluriformes</taxon>
        <taxon>Ictaluridae</taxon>
        <taxon>Ameiurus</taxon>
    </lineage>
</organism>